<dbReference type="InterPro" id="IPR002876">
    <property type="entry name" value="Transcrip_reg_TACO1-like"/>
</dbReference>
<dbReference type="PANTHER" id="PTHR12532">
    <property type="entry name" value="TRANSLATIONAL ACTIVATOR OF CYTOCHROME C OXIDASE 1"/>
    <property type="match status" value="1"/>
</dbReference>
<evidence type="ECO:0000313" key="4">
    <source>
        <dbReference type="Proteomes" id="UP000694866"/>
    </source>
</evidence>
<dbReference type="GeneID" id="105263074"/>
<dbReference type="AlphaFoldDB" id="A0A9R1SUG2"/>
<dbReference type="SUPFAM" id="SSF75625">
    <property type="entry name" value="YebC-like"/>
    <property type="match status" value="1"/>
</dbReference>
<feature type="domain" description="TACO1/YebC-like N-terminal" evidence="3">
    <location>
        <begin position="30"/>
        <end position="101"/>
    </location>
</feature>
<dbReference type="Gene3D" id="3.30.70.980">
    <property type="match status" value="2"/>
</dbReference>
<dbReference type="PANTHER" id="PTHR12532:SF0">
    <property type="entry name" value="TRANSLATIONAL ACTIVATOR OF CYTOCHROME C OXIDASE 1"/>
    <property type="match status" value="1"/>
</dbReference>
<dbReference type="InterPro" id="IPR048300">
    <property type="entry name" value="TACO1_YebC-like_2nd/3rd_dom"/>
</dbReference>
<dbReference type="Proteomes" id="UP000694866">
    <property type="component" value="Unplaced"/>
</dbReference>
<dbReference type="RefSeq" id="XP_011297362.1">
    <property type="nucleotide sequence ID" value="XM_011299060.1"/>
</dbReference>
<feature type="domain" description="TACO1/YebC-like second and third" evidence="2">
    <location>
        <begin position="112"/>
        <end position="262"/>
    </location>
</feature>
<proteinExistence type="inferred from homology"/>
<gene>
    <name evidence="5" type="primary">LOC105263074</name>
</gene>
<name>A0A9R1SUG2_9HYME</name>
<evidence type="ECO:0000259" key="3">
    <source>
        <dbReference type="Pfam" id="PF20772"/>
    </source>
</evidence>
<reference evidence="5" key="1">
    <citation type="submission" date="2025-08" db="UniProtKB">
        <authorList>
            <consortium name="RefSeq"/>
        </authorList>
    </citation>
    <scope>IDENTIFICATION</scope>
    <source>
        <strain evidence="5">USDA-PBARC FA_bdor</strain>
        <tissue evidence="5">Whole organism</tissue>
    </source>
</reference>
<keyword evidence="4" id="KW-1185">Reference proteome</keyword>
<dbReference type="OrthoDB" id="2017544at2759"/>
<dbReference type="InterPro" id="IPR029072">
    <property type="entry name" value="YebC-like"/>
</dbReference>
<dbReference type="InterPro" id="IPR017856">
    <property type="entry name" value="Integrase-like_N"/>
</dbReference>
<evidence type="ECO:0000259" key="2">
    <source>
        <dbReference type="Pfam" id="PF01709"/>
    </source>
</evidence>
<comment type="similarity">
    <text evidence="1">Belongs to the TACO1 family.</text>
</comment>
<accession>A0A9R1SUG2</accession>
<dbReference type="GO" id="GO:0005739">
    <property type="term" value="C:mitochondrion"/>
    <property type="evidence" value="ECO:0007669"/>
    <property type="project" value="TreeGrafter"/>
</dbReference>
<dbReference type="Pfam" id="PF01709">
    <property type="entry name" value="Transcrip_reg"/>
    <property type="match status" value="1"/>
</dbReference>
<dbReference type="InterPro" id="IPR049083">
    <property type="entry name" value="TACO1_YebC_N"/>
</dbReference>
<dbReference type="KEGG" id="fas:105263074"/>
<evidence type="ECO:0000313" key="5">
    <source>
        <dbReference type="RefSeq" id="XP_011297362.1"/>
    </source>
</evidence>
<organism evidence="4 5">
    <name type="scientific">Fopius arisanus</name>
    <dbReference type="NCBI Taxonomy" id="64838"/>
    <lineage>
        <taxon>Eukaryota</taxon>
        <taxon>Metazoa</taxon>
        <taxon>Ecdysozoa</taxon>
        <taxon>Arthropoda</taxon>
        <taxon>Hexapoda</taxon>
        <taxon>Insecta</taxon>
        <taxon>Pterygota</taxon>
        <taxon>Neoptera</taxon>
        <taxon>Endopterygota</taxon>
        <taxon>Hymenoptera</taxon>
        <taxon>Apocrita</taxon>
        <taxon>Ichneumonoidea</taxon>
        <taxon>Braconidae</taxon>
        <taxon>Opiinae</taxon>
        <taxon>Fopius</taxon>
    </lineage>
</organism>
<dbReference type="Gene3D" id="1.10.10.200">
    <property type="match status" value="1"/>
</dbReference>
<dbReference type="InterPro" id="IPR026564">
    <property type="entry name" value="Transcrip_reg_TACO1-like_dom3"/>
</dbReference>
<dbReference type="Pfam" id="PF20772">
    <property type="entry name" value="TACO1_YebC_N"/>
    <property type="match status" value="1"/>
</dbReference>
<sequence length="275" mass="31077">MYSFIKLCIRSPSVYSKNILRQEKRFAGHSKWQNIKHVKAEKDAEKSLLNASYVRKMQVAIAEGKSHKPIENLKLAQIMEEAKKKCVPAATIAGVLERAEKSKTKSRAELLDFRGPGGSIFVIKILSDNIPLIKNLLNTVFRKNNCVVGDEKLRNVFEHRGVVIAEIQKDLDGATDDAIAVGAEEVEEFENNGKFYKFYCNPVVIPKVVTKLQSLNYSVQSADEEFIPNVITTVDENDSKKIDNLYKKLNQFEEIVSINHNIDFSDEQQQAASRS</sequence>
<protein>
    <submittedName>
        <fullName evidence="5">Translational activator of cytochrome c oxidase 1</fullName>
    </submittedName>
</protein>
<evidence type="ECO:0000256" key="1">
    <source>
        <dbReference type="ARBA" id="ARBA00008724"/>
    </source>
</evidence>